<name>A0AAV5N294_9GAMM</name>
<dbReference type="PANTHER" id="PTHR22916">
    <property type="entry name" value="GLYCOSYLTRANSFERASE"/>
    <property type="match status" value="1"/>
</dbReference>
<dbReference type="PANTHER" id="PTHR22916:SF3">
    <property type="entry name" value="UDP-GLCNAC:BETAGAL BETA-1,3-N-ACETYLGLUCOSAMINYLTRANSFERASE-LIKE PROTEIN 1"/>
    <property type="match status" value="1"/>
</dbReference>
<dbReference type="AlphaFoldDB" id="A0AAV5N294"/>
<sequence>MSEILLSICIPTYNRYFYLKRLLESLLPQLAYFKDKVEVVISDNASLDKTIHLCDEYAKRYPFFRYSQNSKNEGPDYNIHNAFDHAKGRYVWIVGDDEVVINNAIGNVFSLLEIYEPNFIFLNSVSGSVDKLVKLDSINYLVTDNNEKFSRLIGVYSTFISACIINKSVLVASELYEGNEYKKLLGSYLVQLSWVLPSLLHGGIYIFVQTPLIIAQQDNSGGYKYVTVFSANFLGIIKSYYKEGSSLYNSFLLSALLHLYHFQYNTEMSNYVSENSTFLMKRAFSSSYLYRYVISPFGKMRLSYLLIMNITRIRRFFLKITLKKRKIDSMIS</sequence>
<dbReference type="InterPro" id="IPR001173">
    <property type="entry name" value="Glyco_trans_2-like"/>
</dbReference>
<evidence type="ECO:0000313" key="2">
    <source>
        <dbReference type="EMBL" id="GKX54998.1"/>
    </source>
</evidence>
<accession>A0AAV5N294</accession>
<dbReference type="RefSeq" id="WP_071783318.1">
    <property type="nucleotide sequence ID" value="NZ_BRLH01000002.1"/>
</dbReference>
<dbReference type="CDD" id="cd00761">
    <property type="entry name" value="Glyco_tranf_GTA_type"/>
    <property type="match status" value="1"/>
</dbReference>
<feature type="domain" description="Glycosyltransferase 2-like" evidence="1">
    <location>
        <begin position="7"/>
        <end position="138"/>
    </location>
</feature>
<dbReference type="Gene3D" id="3.90.550.10">
    <property type="entry name" value="Spore Coat Polysaccharide Biosynthesis Protein SpsA, Chain A"/>
    <property type="match status" value="1"/>
</dbReference>
<reference evidence="2" key="1">
    <citation type="submission" date="2022-06" db="EMBL/GenBank/DDBJ databases">
        <title>Draft genome sequences of Leminorella grimontii str. JCM5902.</title>
        <authorList>
            <person name="Wakabayashi Y."/>
            <person name="Kojima K."/>
        </authorList>
    </citation>
    <scope>NUCLEOTIDE SEQUENCE</scope>
    <source>
        <strain evidence="2">JCM 5902</strain>
    </source>
</reference>
<comment type="caution">
    <text evidence="2">The sequence shown here is derived from an EMBL/GenBank/DDBJ whole genome shotgun (WGS) entry which is preliminary data.</text>
</comment>
<dbReference type="GO" id="GO:0016758">
    <property type="term" value="F:hexosyltransferase activity"/>
    <property type="evidence" value="ECO:0007669"/>
    <property type="project" value="UniProtKB-ARBA"/>
</dbReference>
<dbReference type="EMBL" id="BRLH01000002">
    <property type="protein sequence ID" value="GKX54998.1"/>
    <property type="molecule type" value="Genomic_DNA"/>
</dbReference>
<gene>
    <name evidence="2" type="ORF">SOASR030_11100</name>
</gene>
<protein>
    <recommendedName>
        <fullName evidence="1">Glycosyltransferase 2-like domain-containing protein</fullName>
    </recommendedName>
</protein>
<dbReference type="Pfam" id="PF00535">
    <property type="entry name" value="Glycos_transf_2"/>
    <property type="match status" value="1"/>
</dbReference>
<evidence type="ECO:0000313" key="3">
    <source>
        <dbReference type="Proteomes" id="UP001058124"/>
    </source>
</evidence>
<proteinExistence type="predicted"/>
<organism evidence="2 3">
    <name type="scientific">Leminorella grimontii</name>
    <dbReference type="NCBI Taxonomy" id="82981"/>
    <lineage>
        <taxon>Bacteria</taxon>
        <taxon>Pseudomonadati</taxon>
        <taxon>Pseudomonadota</taxon>
        <taxon>Gammaproteobacteria</taxon>
        <taxon>Enterobacterales</taxon>
        <taxon>Budviciaceae</taxon>
        <taxon>Leminorella</taxon>
    </lineage>
</organism>
<dbReference type="SUPFAM" id="SSF53448">
    <property type="entry name" value="Nucleotide-diphospho-sugar transferases"/>
    <property type="match status" value="1"/>
</dbReference>
<evidence type="ECO:0000259" key="1">
    <source>
        <dbReference type="Pfam" id="PF00535"/>
    </source>
</evidence>
<dbReference type="InterPro" id="IPR029044">
    <property type="entry name" value="Nucleotide-diphossugar_trans"/>
</dbReference>
<keyword evidence="3" id="KW-1185">Reference proteome</keyword>
<dbReference type="Proteomes" id="UP001058124">
    <property type="component" value="Unassembled WGS sequence"/>
</dbReference>